<dbReference type="PANTHER" id="PTHR43744">
    <property type="entry name" value="ABC TRANSPORTER PERMEASE PROTEIN MG189-RELATED-RELATED"/>
    <property type="match status" value="1"/>
</dbReference>
<keyword evidence="2" id="KW-0813">Transport</keyword>
<protein>
    <submittedName>
        <fullName evidence="9">Unannotated protein</fullName>
    </submittedName>
</protein>
<dbReference type="Gene3D" id="1.10.3720.10">
    <property type="entry name" value="MetI-like"/>
    <property type="match status" value="1"/>
</dbReference>
<dbReference type="PROSITE" id="PS50928">
    <property type="entry name" value="ABC_TM1"/>
    <property type="match status" value="1"/>
</dbReference>
<feature type="transmembrane region" description="Helical" evidence="7">
    <location>
        <begin position="103"/>
        <end position="124"/>
    </location>
</feature>
<dbReference type="EMBL" id="CAFBNQ010000092">
    <property type="protein sequence ID" value="CAB4961486.1"/>
    <property type="molecule type" value="Genomic_DNA"/>
</dbReference>
<dbReference type="SUPFAM" id="SSF161098">
    <property type="entry name" value="MetI-like"/>
    <property type="match status" value="1"/>
</dbReference>
<feature type="transmembrane region" description="Helical" evidence="7">
    <location>
        <begin position="231"/>
        <end position="254"/>
    </location>
</feature>
<gene>
    <name evidence="9" type="ORF">UFOPK3861_00818</name>
</gene>
<reference evidence="9" key="1">
    <citation type="submission" date="2020-05" db="EMBL/GenBank/DDBJ databases">
        <authorList>
            <person name="Chiriac C."/>
            <person name="Salcher M."/>
            <person name="Ghai R."/>
            <person name="Kavagutti S V."/>
        </authorList>
    </citation>
    <scope>NUCLEOTIDE SEQUENCE</scope>
</reference>
<organism evidence="9">
    <name type="scientific">freshwater metagenome</name>
    <dbReference type="NCBI Taxonomy" id="449393"/>
    <lineage>
        <taxon>unclassified sequences</taxon>
        <taxon>metagenomes</taxon>
        <taxon>ecological metagenomes</taxon>
    </lineage>
</organism>
<evidence type="ECO:0000256" key="2">
    <source>
        <dbReference type="ARBA" id="ARBA00022448"/>
    </source>
</evidence>
<evidence type="ECO:0000256" key="1">
    <source>
        <dbReference type="ARBA" id="ARBA00004651"/>
    </source>
</evidence>
<dbReference type="PANTHER" id="PTHR43744:SF12">
    <property type="entry name" value="ABC TRANSPORTER PERMEASE PROTEIN MG189-RELATED"/>
    <property type="match status" value="1"/>
</dbReference>
<name>A0A6J7L021_9ZZZZ</name>
<feature type="transmembrane region" description="Helical" evidence="7">
    <location>
        <begin position="69"/>
        <end position="91"/>
    </location>
</feature>
<evidence type="ECO:0000256" key="7">
    <source>
        <dbReference type="SAM" id="Phobius"/>
    </source>
</evidence>
<keyword evidence="6 7" id="KW-0472">Membrane</keyword>
<keyword evidence="5 7" id="KW-1133">Transmembrane helix</keyword>
<evidence type="ECO:0000256" key="4">
    <source>
        <dbReference type="ARBA" id="ARBA00022692"/>
    </source>
</evidence>
<accession>A0A6J7L021</accession>
<dbReference type="Pfam" id="PF00528">
    <property type="entry name" value="BPD_transp_1"/>
    <property type="match status" value="1"/>
</dbReference>
<dbReference type="GO" id="GO:0005886">
    <property type="term" value="C:plasma membrane"/>
    <property type="evidence" value="ECO:0007669"/>
    <property type="project" value="UniProtKB-SubCell"/>
</dbReference>
<keyword evidence="4 7" id="KW-0812">Transmembrane</keyword>
<keyword evidence="3" id="KW-1003">Cell membrane</keyword>
<sequence length="271" mass="30097">MIFKSSRIISLTFFAALILIPSLIVVLGSFKTDSEVYNKPLSLPENWNLDNYQRLISESDLEVSFRNSVVVTLLSVIFTLLFASLASFAIARMITVSGKVLATLFALGLAIPAQINLVPIYYIFRDLGLTNSFLGLVIINVTTTLPISIFILTAFFREISRDMYEASEVDGASPLRIYRSIALPLSRPAMGATAIFLFVINWNDLLWPLLLIQESDKKTLPLAMLAYRGEYFVSFSMLFTAVMVASLPMVIMYLMMQRSFIAGLTAGAVKG</sequence>
<feature type="transmembrane region" description="Helical" evidence="7">
    <location>
        <begin position="12"/>
        <end position="30"/>
    </location>
</feature>
<feature type="domain" description="ABC transmembrane type-1" evidence="8">
    <location>
        <begin position="65"/>
        <end position="256"/>
    </location>
</feature>
<dbReference type="AlphaFoldDB" id="A0A6J7L021"/>
<dbReference type="InterPro" id="IPR000515">
    <property type="entry name" value="MetI-like"/>
</dbReference>
<evidence type="ECO:0000256" key="5">
    <source>
        <dbReference type="ARBA" id="ARBA00022989"/>
    </source>
</evidence>
<evidence type="ECO:0000256" key="6">
    <source>
        <dbReference type="ARBA" id="ARBA00023136"/>
    </source>
</evidence>
<evidence type="ECO:0000256" key="3">
    <source>
        <dbReference type="ARBA" id="ARBA00022475"/>
    </source>
</evidence>
<dbReference type="GO" id="GO:0055085">
    <property type="term" value="P:transmembrane transport"/>
    <property type="evidence" value="ECO:0007669"/>
    <property type="project" value="InterPro"/>
</dbReference>
<comment type="subcellular location">
    <subcellularLocation>
        <location evidence="1">Cell membrane</location>
        <topology evidence="1">Multi-pass membrane protein</topology>
    </subcellularLocation>
</comment>
<evidence type="ECO:0000259" key="8">
    <source>
        <dbReference type="PROSITE" id="PS50928"/>
    </source>
</evidence>
<evidence type="ECO:0000313" key="9">
    <source>
        <dbReference type="EMBL" id="CAB4961486.1"/>
    </source>
</evidence>
<feature type="transmembrane region" description="Helical" evidence="7">
    <location>
        <begin position="136"/>
        <end position="156"/>
    </location>
</feature>
<feature type="transmembrane region" description="Helical" evidence="7">
    <location>
        <begin position="189"/>
        <end position="211"/>
    </location>
</feature>
<dbReference type="InterPro" id="IPR035906">
    <property type="entry name" value="MetI-like_sf"/>
</dbReference>
<dbReference type="CDD" id="cd06261">
    <property type="entry name" value="TM_PBP2"/>
    <property type="match status" value="1"/>
</dbReference>
<proteinExistence type="predicted"/>